<dbReference type="VEuPathDB" id="FungiDB:RhiirFUN_006298"/>
<evidence type="ECO:0000259" key="1">
    <source>
        <dbReference type="PROSITE" id="PS51886"/>
    </source>
</evidence>
<reference evidence="2 3" key="1">
    <citation type="submission" date="2017-10" db="EMBL/GenBank/DDBJ databases">
        <title>Extensive intraspecific genome diversity in a model arbuscular mycorrhizal fungus.</title>
        <authorList>
            <person name="Chen E.C.H."/>
            <person name="Morin E."/>
            <person name="Baudet D."/>
            <person name="Noel J."/>
            <person name="Ndikumana S."/>
            <person name="Charron P."/>
            <person name="St-Onge C."/>
            <person name="Giorgi J."/>
            <person name="Grigoriev I.V."/>
            <person name="Roux C."/>
            <person name="Martin F.M."/>
            <person name="Corradi N."/>
        </authorList>
    </citation>
    <scope>NUCLEOTIDE SEQUENCE [LARGE SCALE GENOMIC DNA]</scope>
    <source>
        <strain evidence="2 3">A1</strain>
    </source>
</reference>
<protein>
    <recommendedName>
        <fullName evidence="1">TLDc domain-containing protein</fullName>
    </recommendedName>
</protein>
<accession>A0A2N0QWL6</accession>
<dbReference type="Gene3D" id="1.25.40.420">
    <property type="match status" value="1"/>
</dbReference>
<name>A0A2N0QWL6_9GLOM</name>
<dbReference type="EMBL" id="LLXH01002592">
    <property type="protein sequence ID" value="PKC55455.1"/>
    <property type="molecule type" value="Genomic_DNA"/>
</dbReference>
<organism evidence="2 3">
    <name type="scientific">Rhizophagus irregularis</name>
    <dbReference type="NCBI Taxonomy" id="588596"/>
    <lineage>
        <taxon>Eukaryota</taxon>
        <taxon>Fungi</taxon>
        <taxon>Fungi incertae sedis</taxon>
        <taxon>Mucoromycota</taxon>
        <taxon>Glomeromycotina</taxon>
        <taxon>Glomeromycetes</taxon>
        <taxon>Glomerales</taxon>
        <taxon>Glomeraceae</taxon>
        <taxon>Rhizophagus</taxon>
    </lineage>
</organism>
<dbReference type="AlphaFoldDB" id="A0A2N0QWL6"/>
<dbReference type="VEuPathDB" id="FungiDB:FUN_003237"/>
<feature type="domain" description="TLDc" evidence="1">
    <location>
        <begin position="379"/>
        <end position="542"/>
    </location>
</feature>
<dbReference type="Proteomes" id="UP000232688">
    <property type="component" value="Unassembled WGS sequence"/>
</dbReference>
<dbReference type="PROSITE" id="PS51886">
    <property type="entry name" value="TLDC"/>
    <property type="match status" value="2"/>
</dbReference>
<proteinExistence type="predicted"/>
<feature type="non-terminal residue" evidence="2">
    <location>
        <position position="1"/>
    </location>
</feature>
<sequence length="542" mass="62700">NSLQRCIPFINFYNLTSEEFSDNVLPYKKILPKELYKDLLKNYLKPNNQSIKDTEIDSKNIDSKIITSQHAELILKWINMKSSNSSNAFTTIFSKFIYIDIKEKDTSSFKLLLRGTRDGFNSEKFHEICDNQSHTVTIIKVKDSNEILGGYNPIAWRSDNSLGNTKNSFVFSFKDNNNIENHILSRVEVGRRAIYNSYFSCSNFGINDLTLCDGMGSCYQQYYEKPIRGVADEKLLVKLIQNDNLQMSEIQVWEHMIKWGHAQNLGLPSEPTNFSKEDFDTLKNSLQRCIPFINFYNLTSEEFYDNVLPYKNILPNELYKDLLKNYLKTNNQPIKKSEPNIIKGVENAYEINPKNIDSKIITSQHAELILKWTNLNSSNSSNASFTSIFSKFIYNDIKDKNTTSSFKLLLRGTRDGFAPRKFHEICDNQSHTVTIIKVRDGNEILGGYNPIAWKSKDDYSYTKESFIFSFKDNNNIENHILSRVNYENLAIKNSSSSCSSFGFSDLILLDGRGHCKELSYEKPIRRTADYFLVEEYEVFQIV</sequence>
<dbReference type="PANTHER" id="PTHR23354">
    <property type="entry name" value="NUCLEOLAR PROTEIN 7/ESTROGEN RECEPTOR COACTIVATOR-RELATED"/>
    <property type="match status" value="1"/>
</dbReference>
<reference evidence="2 3" key="2">
    <citation type="submission" date="2017-10" db="EMBL/GenBank/DDBJ databases">
        <title>Genome analyses suggest a sexual origin of heterokaryosis in a supposedly ancient asexual fungus.</title>
        <authorList>
            <person name="Corradi N."/>
            <person name="Sedzielewska K."/>
            <person name="Noel J."/>
            <person name="Charron P."/>
            <person name="Farinelli L."/>
            <person name="Marton T."/>
            <person name="Kruger M."/>
            <person name="Pelin A."/>
            <person name="Brachmann A."/>
            <person name="Corradi N."/>
        </authorList>
    </citation>
    <scope>NUCLEOTIDE SEQUENCE [LARGE SCALE GENOMIC DNA]</scope>
    <source>
        <strain evidence="2 3">A1</strain>
    </source>
</reference>
<evidence type="ECO:0000313" key="2">
    <source>
        <dbReference type="EMBL" id="PKC55455.1"/>
    </source>
</evidence>
<gene>
    <name evidence="2" type="ORF">RhiirA1_475575</name>
</gene>
<evidence type="ECO:0000313" key="3">
    <source>
        <dbReference type="Proteomes" id="UP000232688"/>
    </source>
</evidence>
<dbReference type="PANTHER" id="PTHR23354:SF122">
    <property type="entry name" value="GTPASE-ACTIVATING PROTEIN SKYWALKER"/>
    <property type="match status" value="1"/>
</dbReference>
<feature type="domain" description="TLDc" evidence="1">
    <location>
        <begin position="83"/>
        <end position="256"/>
    </location>
</feature>
<dbReference type="VEuPathDB" id="FungiDB:RhiirA1_475575"/>
<dbReference type="InterPro" id="IPR006571">
    <property type="entry name" value="TLDc_dom"/>
</dbReference>
<dbReference type="Pfam" id="PF07534">
    <property type="entry name" value="TLD"/>
    <property type="match status" value="2"/>
</dbReference>
<comment type="caution">
    <text evidence="2">The sequence shown here is derived from an EMBL/GenBank/DDBJ whole genome shotgun (WGS) entry which is preliminary data.</text>
</comment>